<accession>A0A3N1NVI6</accession>
<dbReference type="SUPFAM" id="SSF52402">
    <property type="entry name" value="Adenine nucleotide alpha hydrolases-like"/>
    <property type="match status" value="1"/>
</dbReference>
<keyword evidence="8" id="KW-1185">Reference proteome</keyword>
<protein>
    <recommendedName>
        <fullName evidence="5">Universal stress protein</fullName>
    </recommendedName>
</protein>
<dbReference type="InterPro" id="IPR014729">
    <property type="entry name" value="Rossmann-like_a/b/a_fold"/>
</dbReference>
<name>A0A3N1NVI6_9GAMM</name>
<dbReference type="GO" id="GO:0005737">
    <property type="term" value="C:cytoplasm"/>
    <property type="evidence" value="ECO:0007669"/>
    <property type="project" value="UniProtKB-SubCell"/>
</dbReference>
<dbReference type="InterPro" id="IPR006015">
    <property type="entry name" value="Universal_stress_UspA"/>
</dbReference>
<evidence type="ECO:0000256" key="1">
    <source>
        <dbReference type="ARBA" id="ARBA00004496"/>
    </source>
</evidence>
<dbReference type="RefSeq" id="WP_123637161.1">
    <property type="nucleotide sequence ID" value="NZ_RJUK01000001.1"/>
</dbReference>
<evidence type="ECO:0000256" key="5">
    <source>
        <dbReference type="PIRNR" id="PIRNR006276"/>
    </source>
</evidence>
<comment type="caution">
    <text evidence="7">The sequence shown here is derived from an EMBL/GenBank/DDBJ whole genome shotgun (WGS) entry which is preliminary data.</text>
</comment>
<feature type="domain" description="UspA" evidence="6">
    <location>
        <begin position="4"/>
        <end position="140"/>
    </location>
</feature>
<gene>
    <name evidence="7" type="ORF">EDC38_0470</name>
</gene>
<comment type="similarity">
    <text evidence="2 5">Belongs to the universal stress protein A family.</text>
</comment>
<evidence type="ECO:0000313" key="8">
    <source>
        <dbReference type="Proteomes" id="UP000273643"/>
    </source>
</evidence>
<comment type="subunit">
    <text evidence="3">Homodimer.</text>
</comment>
<organism evidence="7 8">
    <name type="scientific">Marinimicrobium koreense</name>
    <dbReference type="NCBI Taxonomy" id="306545"/>
    <lineage>
        <taxon>Bacteria</taxon>
        <taxon>Pseudomonadati</taxon>
        <taxon>Pseudomonadota</taxon>
        <taxon>Gammaproteobacteria</taxon>
        <taxon>Cellvibrionales</taxon>
        <taxon>Cellvibrionaceae</taxon>
        <taxon>Marinimicrobium</taxon>
    </lineage>
</organism>
<reference evidence="7 8" key="1">
    <citation type="submission" date="2018-11" db="EMBL/GenBank/DDBJ databases">
        <title>Genomic Encyclopedia of Type Strains, Phase IV (KMG-IV): sequencing the most valuable type-strain genomes for metagenomic binning, comparative biology and taxonomic classification.</title>
        <authorList>
            <person name="Goeker M."/>
        </authorList>
    </citation>
    <scope>NUCLEOTIDE SEQUENCE [LARGE SCALE GENOMIC DNA]</scope>
    <source>
        <strain evidence="7 8">DSM 16974</strain>
    </source>
</reference>
<comment type="subcellular location">
    <subcellularLocation>
        <location evidence="1 5">Cytoplasm</location>
    </subcellularLocation>
</comment>
<dbReference type="EMBL" id="RJUK01000001">
    <property type="protein sequence ID" value="ROQ19879.1"/>
    <property type="molecule type" value="Genomic_DNA"/>
</dbReference>
<evidence type="ECO:0000313" key="7">
    <source>
        <dbReference type="EMBL" id="ROQ19879.1"/>
    </source>
</evidence>
<dbReference type="PANTHER" id="PTHR46268:SF23">
    <property type="entry name" value="UNIVERSAL STRESS PROTEIN A-RELATED"/>
    <property type="match status" value="1"/>
</dbReference>
<dbReference type="Gene3D" id="3.40.50.620">
    <property type="entry name" value="HUPs"/>
    <property type="match status" value="1"/>
</dbReference>
<dbReference type="PRINTS" id="PR01438">
    <property type="entry name" value="UNVRSLSTRESS"/>
</dbReference>
<dbReference type="PIRSF" id="PIRSF006276">
    <property type="entry name" value="UspA"/>
    <property type="match status" value="1"/>
</dbReference>
<sequence length="149" mass="15976">MSRYNTLLVALDLTQDSAQVLSGASKLVTTSSHLHLVHVAEHPVTALGSGTGRNHRHGELQVRQELFPRLQAYADGMVLPPDHLHILFGDAPQEITYLAGKLGADVIVTGSHGEKGLKRLLGTTATDILHQAACDVLIVRIHEPAQGTT</sequence>
<evidence type="ECO:0000256" key="2">
    <source>
        <dbReference type="ARBA" id="ARBA00008791"/>
    </source>
</evidence>
<evidence type="ECO:0000259" key="6">
    <source>
        <dbReference type="Pfam" id="PF00582"/>
    </source>
</evidence>
<dbReference type="InterPro" id="IPR006016">
    <property type="entry name" value="UspA"/>
</dbReference>
<dbReference type="OrthoDB" id="9792500at2"/>
<proteinExistence type="inferred from homology"/>
<dbReference type="Proteomes" id="UP000273643">
    <property type="component" value="Unassembled WGS sequence"/>
</dbReference>
<dbReference type="AlphaFoldDB" id="A0A3N1NVI6"/>
<dbReference type="PANTHER" id="PTHR46268">
    <property type="entry name" value="STRESS RESPONSE PROTEIN NHAX"/>
    <property type="match status" value="1"/>
</dbReference>
<keyword evidence="4 5" id="KW-0963">Cytoplasm</keyword>
<evidence type="ECO:0000256" key="3">
    <source>
        <dbReference type="ARBA" id="ARBA00011738"/>
    </source>
</evidence>
<evidence type="ECO:0000256" key="4">
    <source>
        <dbReference type="ARBA" id="ARBA00022490"/>
    </source>
</evidence>
<dbReference type="Pfam" id="PF00582">
    <property type="entry name" value="Usp"/>
    <property type="match status" value="1"/>
</dbReference>